<dbReference type="GO" id="GO:0051639">
    <property type="term" value="P:actin filament network formation"/>
    <property type="evidence" value="ECO:0007669"/>
    <property type="project" value="TreeGrafter"/>
</dbReference>
<gene>
    <name evidence="1" type="ORF">CUNI_LOCUS8527</name>
</gene>
<dbReference type="EMBL" id="CAJHNH020001408">
    <property type="protein sequence ID" value="CAG5122969.1"/>
    <property type="molecule type" value="Genomic_DNA"/>
</dbReference>
<dbReference type="GO" id="GO:0051295">
    <property type="term" value="P:establishment of meiotic spindle localization"/>
    <property type="evidence" value="ECO:0007669"/>
    <property type="project" value="TreeGrafter"/>
</dbReference>
<dbReference type="GO" id="GO:0005938">
    <property type="term" value="C:cell cortex"/>
    <property type="evidence" value="ECO:0007669"/>
    <property type="project" value="TreeGrafter"/>
</dbReference>
<dbReference type="GO" id="GO:0040038">
    <property type="term" value="P:polar body extrusion after meiotic divisions"/>
    <property type="evidence" value="ECO:0007669"/>
    <property type="project" value="TreeGrafter"/>
</dbReference>
<dbReference type="GO" id="GO:0008017">
    <property type="term" value="F:microtubule binding"/>
    <property type="evidence" value="ECO:0007669"/>
    <property type="project" value="TreeGrafter"/>
</dbReference>
<proteinExistence type="predicted"/>
<dbReference type="Proteomes" id="UP000678393">
    <property type="component" value="Unassembled WGS sequence"/>
</dbReference>
<dbReference type="GO" id="GO:0003779">
    <property type="term" value="F:actin binding"/>
    <property type="evidence" value="ECO:0007669"/>
    <property type="project" value="InterPro"/>
</dbReference>
<dbReference type="InterPro" id="IPR011011">
    <property type="entry name" value="Znf_FYVE_PHD"/>
</dbReference>
<evidence type="ECO:0000313" key="2">
    <source>
        <dbReference type="Proteomes" id="UP000678393"/>
    </source>
</evidence>
<dbReference type="Gene3D" id="3.30.40.10">
    <property type="entry name" value="Zinc/RING finger domain, C3HC4 (zinc finger)"/>
    <property type="match status" value="1"/>
</dbReference>
<dbReference type="PANTHER" id="PTHR21345">
    <property type="entry name" value="SPIRE"/>
    <property type="match status" value="1"/>
</dbReference>
<feature type="non-terminal residue" evidence="1">
    <location>
        <position position="1"/>
    </location>
</feature>
<dbReference type="GO" id="GO:0030659">
    <property type="term" value="C:cytoplasmic vesicle membrane"/>
    <property type="evidence" value="ECO:0007669"/>
    <property type="project" value="TreeGrafter"/>
</dbReference>
<sequence>NNVRSPIEYLSLTLEELSHIRSVFTKAELESLAWNPELYQQVFKRKLCFTCRTTRFTLFGEWGTRCKICQRTVCSKCIRKMNVPTDHFRNIPVYSLSPSLLTGEIHDLVQKT</sequence>
<organism evidence="1 2">
    <name type="scientific">Candidula unifasciata</name>
    <dbReference type="NCBI Taxonomy" id="100452"/>
    <lineage>
        <taxon>Eukaryota</taxon>
        <taxon>Metazoa</taxon>
        <taxon>Spiralia</taxon>
        <taxon>Lophotrochozoa</taxon>
        <taxon>Mollusca</taxon>
        <taxon>Gastropoda</taxon>
        <taxon>Heterobranchia</taxon>
        <taxon>Euthyneura</taxon>
        <taxon>Panpulmonata</taxon>
        <taxon>Eupulmonata</taxon>
        <taxon>Stylommatophora</taxon>
        <taxon>Helicina</taxon>
        <taxon>Helicoidea</taxon>
        <taxon>Geomitridae</taxon>
        <taxon>Candidula</taxon>
    </lineage>
</organism>
<comment type="caution">
    <text evidence="1">The sequence shown here is derived from an EMBL/GenBank/DDBJ whole genome shotgun (WGS) entry which is preliminary data.</text>
</comment>
<dbReference type="InterPro" id="IPR029901">
    <property type="entry name" value="Spire"/>
</dbReference>
<name>A0A8S3Z1R5_9EUPU</name>
<dbReference type="SUPFAM" id="SSF57903">
    <property type="entry name" value="FYVE/PHD zinc finger"/>
    <property type="match status" value="1"/>
</dbReference>
<dbReference type="AlphaFoldDB" id="A0A8S3Z1R5"/>
<evidence type="ECO:0000313" key="1">
    <source>
        <dbReference type="EMBL" id="CAG5122969.1"/>
    </source>
</evidence>
<dbReference type="PANTHER" id="PTHR21345:SF3">
    <property type="entry name" value="PROTEIN SPIRE"/>
    <property type="match status" value="1"/>
</dbReference>
<protein>
    <submittedName>
        <fullName evidence="1">Uncharacterized protein</fullName>
    </submittedName>
</protein>
<dbReference type="GO" id="GO:0030041">
    <property type="term" value="P:actin filament polymerization"/>
    <property type="evidence" value="ECO:0007669"/>
    <property type="project" value="TreeGrafter"/>
</dbReference>
<dbReference type="GO" id="GO:0045010">
    <property type="term" value="P:actin nucleation"/>
    <property type="evidence" value="ECO:0007669"/>
    <property type="project" value="InterPro"/>
</dbReference>
<dbReference type="OrthoDB" id="6137811at2759"/>
<accession>A0A8S3Z1R5</accession>
<dbReference type="GO" id="GO:0048193">
    <property type="term" value="P:Golgi vesicle transport"/>
    <property type="evidence" value="ECO:0007669"/>
    <property type="project" value="TreeGrafter"/>
</dbReference>
<dbReference type="GO" id="GO:0036089">
    <property type="term" value="P:cleavage furrow formation"/>
    <property type="evidence" value="ECO:0007669"/>
    <property type="project" value="TreeGrafter"/>
</dbReference>
<reference evidence="1" key="1">
    <citation type="submission" date="2021-04" db="EMBL/GenBank/DDBJ databases">
        <authorList>
            <consortium name="Molecular Ecology Group"/>
        </authorList>
    </citation>
    <scope>NUCLEOTIDE SEQUENCE</scope>
</reference>
<keyword evidence="2" id="KW-1185">Reference proteome</keyword>
<feature type="non-terminal residue" evidence="1">
    <location>
        <position position="112"/>
    </location>
</feature>
<dbReference type="InterPro" id="IPR013083">
    <property type="entry name" value="Znf_RING/FYVE/PHD"/>
</dbReference>